<dbReference type="AlphaFoldDB" id="V5FZ77"/>
<comment type="subcellular location">
    <subcellularLocation>
        <location evidence="1">Cell membrane</location>
        <topology evidence="1">Multi-pass membrane protein</topology>
    </subcellularLocation>
</comment>
<dbReference type="PANTHER" id="PTHR23501:SF177">
    <property type="entry name" value="MAJOR FACILITATOR SUPERFAMILY (MFS) PROFILE DOMAIN-CONTAINING PROTEIN-RELATED"/>
    <property type="match status" value="1"/>
</dbReference>
<evidence type="ECO:0000256" key="4">
    <source>
        <dbReference type="ARBA" id="ARBA00022475"/>
    </source>
</evidence>
<keyword evidence="3" id="KW-0813">Transport</keyword>
<feature type="transmembrane region" description="Helical" evidence="10">
    <location>
        <begin position="194"/>
        <end position="215"/>
    </location>
</feature>
<keyword evidence="7 10" id="KW-0472">Membrane</keyword>
<dbReference type="InParanoid" id="V5FZ77"/>
<evidence type="ECO:0000313" key="13">
    <source>
        <dbReference type="Proteomes" id="UP000018001"/>
    </source>
</evidence>
<feature type="domain" description="Major facilitator superfamily (MFS) profile" evidence="11">
    <location>
        <begin position="71"/>
        <end position="559"/>
    </location>
</feature>
<sequence length="569" mass="61059">MAEPDRRSSLSGHTVRDTDANSNFPAEKIDIERNRPEDESIEKRDDAAVETKETTTDEEQQYPGAFSLTFIVIALILAMFLVALDMTIVATAIPEITDQFHSLDQVGWYGSAFFLTLASFQSTWGKGYKYFTLKNTFLLAVFIFEIGSLICGVAQNSTTLIVGRAIAGAGAAGIASGVYTIIAFSAPPRQRPAYTGILGATYAVASVVGPLLGGAFTSNVTWRWCFYINLPIGGVSAAIIVFFFKNPPAARPEQASWKEKLLQMDLLGTFTIMAAVVCYLLALQWGGVTKAWNSRDVVGTLVGFGVLVVVFIIIEWRMGERALMPARILKQRNILVCCLYVLFVVGPMFILIYYLPIYFQSIKNVSASQSGVRNVPFILSVSIFTIVSGGLITAFGQFGYLMIIGSVIATVGSGLIYMFDINTGSGKWIGYQIIAGVGTGLACQISIIVNQASVPPSDLATVSAVTLFLQTIGGAFWVSAGQSAFINRLVQKLPETAPNVNPALVAAVGATDLRRVFSPEDIPGILEAYMDGLKTAFILAIALGGTSVIVSLFPKWVNLKGKAVASGAA</sequence>
<feature type="compositionally biased region" description="Basic and acidic residues" evidence="9">
    <location>
        <begin position="1"/>
        <end position="19"/>
    </location>
</feature>
<dbReference type="EMBL" id="BAUL01000112">
    <property type="protein sequence ID" value="GAD95056.1"/>
    <property type="molecule type" value="Genomic_DNA"/>
</dbReference>
<feature type="transmembrane region" description="Helical" evidence="10">
    <location>
        <begin position="461"/>
        <end position="480"/>
    </location>
</feature>
<dbReference type="InterPro" id="IPR011701">
    <property type="entry name" value="MFS"/>
</dbReference>
<feature type="region of interest" description="Disordered" evidence="9">
    <location>
        <begin position="1"/>
        <end position="58"/>
    </location>
</feature>
<dbReference type="FunFam" id="1.20.1250.20:FF:000196">
    <property type="entry name" value="MFS toxin efflux pump (AflT)"/>
    <property type="match status" value="1"/>
</dbReference>
<comment type="similarity">
    <text evidence="2">Belongs to the major facilitator superfamily. TCR/Tet family.</text>
</comment>
<dbReference type="eggNOG" id="KOG0254">
    <property type="taxonomic scope" value="Eukaryota"/>
</dbReference>
<keyword evidence="6 10" id="KW-1133">Transmembrane helix</keyword>
<organism evidence="12 13">
    <name type="scientific">Byssochlamys spectabilis (strain No. 5 / NBRC 109023)</name>
    <name type="common">Paecilomyces variotii</name>
    <dbReference type="NCBI Taxonomy" id="1356009"/>
    <lineage>
        <taxon>Eukaryota</taxon>
        <taxon>Fungi</taxon>
        <taxon>Dikarya</taxon>
        <taxon>Ascomycota</taxon>
        <taxon>Pezizomycotina</taxon>
        <taxon>Eurotiomycetes</taxon>
        <taxon>Eurotiomycetidae</taxon>
        <taxon>Eurotiales</taxon>
        <taxon>Thermoascaceae</taxon>
        <taxon>Paecilomyces</taxon>
    </lineage>
</organism>
<feature type="transmembrane region" description="Helical" evidence="10">
    <location>
        <begin position="431"/>
        <end position="449"/>
    </location>
</feature>
<feature type="compositionally biased region" description="Basic and acidic residues" evidence="9">
    <location>
        <begin position="27"/>
        <end position="55"/>
    </location>
</feature>
<protein>
    <submittedName>
        <fullName evidence="12">MFS multidrug transporter, putative</fullName>
    </submittedName>
</protein>
<dbReference type="FunFam" id="1.20.1720.10:FF:000012">
    <property type="entry name" value="MFS toxin efflux pump (AflT)"/>
    <property type="match status" value="1"/>
</dbReference>
<keyword evidence="5 10" id="KW-0812">Transmembrane</keyword>
<evidence type="ECO:0000256" key="2">
    <source>
        <dbReference type="ARBA" id="ARBA00007520"/>
    </source>
</evidence>
<dbReference type="HOGENOM" id="CLU_000960_22_1_1"/>
<feature type="transmembrane region" description="Helical" evidence="10">
    <location>
        <begin position="161"/>
        <end position="182"/>
    </location>
</feature>
<dbReference type="FunCoup" id="V5FZ77">
    <property type="interactions" value="61"/>
</dbReference>
<dbReference type="Gene3D" id="1.20.1720.10">
    <property type="entry name" value="Multidrug resistance protein D"/>
    <property type="match status" value="1"/>
</dbReference>
<feature type="transmembrane region" description="Helical" evidence="10">
    <location>
        <begin position="68"/>
        <end position="94"/>
    </location>
</feature>
<feature type="transmembrane region" description="Helical" evidence="10">
    <location>
        <begin position="221"/>
        <end position="244"/>
    </location>
</feature>
<evidence type="ECO:0000256" key="3">
    <source>
        <dbReference type="ARBA" id="ARBA00022448"/>
    </source>
</evidence>
<feature type="transmembrane region" description="Helical" evidence="10">
    <location>
        <begin position="297"/>
        <end position="314"/>
    </location>
</feature>
<evidence type="ECO:0000256" key="7">
    <source>
        <dbReference type="ARBA" id="ARBA00023136"/>
    </source>
</evidence>
<dbReference type="InterPro" id="IPR036259">
    <property type="entry name" value="MFS_trans_sf"/>
</dbReference>
<keyword evidence="4" id="KW-1003">Cell membrane</keyword>
<evidence type="ECO:0000313" key="12">
    <source>
        <dbReference type="EMBL" id="GAD95056.1"/>
    </source>
</evidence>
<dbReference type="SUPFAM" id="SSF103473">
    <property type="entry name" value="MFS general substrate transporter"/>
    <property type="match status" value="1"/>
</dbReference>
<dbReference type="CDD" id="cd17502">
    <property type="entry name" value="MFS_Azr1_MDR_like"/>
    <property type="match status" value="1"/>
</dbReference>
<evidence type="ECO:0000259" key="11">
    <source>
        <dbReference type="PROSITE" id="PS50850"/>
    </source>
</evidence>
<name>V5FZ77_BYSSN</name>
<reference evidence="13" key="1">
    <citation type="journal article" date="2014" name="Genome Announc.">
        <title>Draft genome sequence of the formaldehyde-resistant fungus Byssochlamys spectabilis No. 5 (anamorph Paecilomyces variotii No. 5) (NBRC109023).</title>
        <authorList>
            <person name="Oka T."/>
            <person name="Ekino K."/>
            <person name="Fukuda K."/>
            <person name="Nomura Y."/>
        </authorList>
    </citation>
    <scope>NUCLEOTIDE SEQUENCE [LARGE SCALE GENOMIC DNA]</scope>
    <source>
        <strain evidence="13">No. 5 / NBRC 109023</strain>
    </source>
</reference>
<keyword evidence="13" id="KW-1185">Reference proteome</keyword>
<feature type="transmembrane region" description="Helical" evidence="10">
    <location>
        <begin position="334"/>
        <end position="355"/>
    </location>
</feature>
<dbReference type="GO" id="GO:0022857">
    <property type="term" value="F:transmembrane transporter activity"/>
    <property type="evidence" value="ECO:0007669"/>
    <property type="project" value="InterPro"/>
</dbReference>
<dbReference type="GO" id="GO:0005886">
    <property type="term" value="C:plasma membrane"/>
    <property type="evidence" value="ECO:0007669"/>
    <property type="project" value="UniProtKB-SubCell"/>
</dbReference>
<evidence type="ECO:0000256" key="8">
    <source>
        <dbReference type="ARBA" id="ARBA00023180"/>
    </source>
</evidence>
<dbReference type="PANTHER" id="PTHR23501">
    <property type="entry name" value="MAJOR FACILITATOR SUPERFAMILY"/>
    <property type="match status" value="1"/>
</dbReference>
<dbReference type="Proteomes" id="UP000018001">
    <property type="component" value="Unassembled WGS sequence"/>
</dbReference>
<comment type="caution">
    <text evidence="12">The sequence shown here is derived from an EMBL/GenBank/DDBJ whole genome shotgun (WGS) entry which is preliminary data.</text>
</comment>
<feature type="transmembrane region" description="Helical" evidence="10">
    <location>
        <begin position="536"/>
        <end position="553"/>
    </location>
</feature>
<dbReference type="Pfam" id="PF07690">
    <property type="entry name" value="MFS_1"/>
    <property type="match status" value="1"/>
</dbReference>
<feature type="transmembrane region" description="Helical" evidence="10">
    <location>
        <begin position="265"/>
        <end position="285"/>
    </location>
</feature>
<dbReference type="InterPro" id="IPR020846">
    <property type="entry name" value="MFS_dom"/>
</dbReference>
<dbReference type="FunFam" id="1.20.1250.20:FF:000489">
    <property type="entry name" value="MFS general substrate transporter"/>
    <property type="match status" value="1"/>
</dbReference>
<keyword evidence="8" id="KW-0325">Glycoprotein</keyword>
<dbReference type="OrthoDB" id="10021397at2759"/>
<dbReference type="Gene3D" id="1.20.1250.20">
    <property type="entry name" value="MFS general substrate transporter like domains"/>
    <property type="match status" value="1"/>
</dbReference>
<evidence type="ECO:0000256" key="9">
    <source>
        <dbReference type="SAM" id="MobiDB-lite"/>
    </source>
</evidence>
<proteinExistence type="inferred from homology"/>
<evidence type="ECO:0000256" key="6">
    <source>
        <dbReference type="ARBA" id="ARBA00022989"/>
    </source>
</evidence>
<evidence type="ECO:0000256" key="10">
    <source>
        <dbReference type="SAM" id="Phobius"/>
    </source>
</evidence>
<accession>V5FZ77</accession>
<dbReference type="PROSITE" id="PS50850">
    <property type="entry name" value="MFS"/>
    <property type="match status" value="1"/>
</dbReference>
<feature type="transmembrane region" description="Helical" evidence="10">
    <location>
        <begin position="106"/>
        <end position="124"/>
    </location>
</feature>
<dbReference type="PRINTS" id="PR01036">
    <property type="entry name" value="TCRTETB"/>
</dbReference>
<evidence type="ECO:0000256" key="5">
    <source>
        <dbReference type="ARBA" id="ARBA00022692"/>
    </source>
</evidence>
<gene>
    <name evidence="12" type="ORF">PVAR5_3694</name>
</gene>
<evidence type="ECO:0000256" key="1">
    <source>
        <dbReference type="ARBA" id="ARBA00004651"/>
    </source>
</evidence>
<feature type="transmembrane region" description="Helical" evidence="10">
    <location>
        <begin position="375"/>
        <end position="393"/>
    </location>
</feature>
<feature type="transmembrane region" description="Helical" evidence="10">
    <location>
        <begin position="400"/>
        <end position="419"/>
    </location>
</feature>
<feature type="transmembrane region" description="Helical" evidence="10">
    <location>
        <begin position="136"/>
        <end position="155"/>
    </location>
</feature>